<dbReference type="AlphaFoldDB" id="A0A2M8PIA0"/>
<feature type="transmembrane region" description="Helical" evidence="1">
    <location>
        <begin position="211"/>
        <end position="242"/>
    </location>
</feature>
<feature type="transmembrane region" description="Helical" evidence="1">
    <location>
        <begin position="133"/>
        <end position="152"/>
    </location>
</feature>
<accession>A0A2M8PIA0</accession>
<feature type="transmembrane region" description="Helical" evidence="1">
    <location>
        <begin position="158"/>
        <end position="178"/>
    </location>
</feature>
<keyword evidence="1" id="KW-0812">Transmembrane</keyword>
<feature type="transmembrane region" description="Helical" evidence="1">
    <location>
        <begin position="187"/>
        <end position="205"/>
    </location>
</feature>
<evidence type="ECO:0008006" key="4">
    <source>
        <dbReference type="Google" id="ProtNLM"/>
    </source>
</evidence>
<keyword evidence="1" id="KW-1133">Transmembrane helix</keyword>
<name>A0A2M8PIA0_9CHLR</name>
<organism evidence="2 3">
    <name type="scientific">Candidatus Thermofonsia Clade 1 bacterium</name>
    <dbReference type="NCBI Taxonomy" id="2364210"/>
    <lineage>
        <taxon>Bacteria</taxon>
        <taxon>Bacillati</taxon>
        <taxon>Chloroflexota</taxon>
        <taxon>Candidatus Thermofontia</taxon>
        <taxon>Candidatus Thermofonsia Clade 1</taxon>
    </lineage>
</organism>
<proteinExistence type="predicted"/>
<comment type="caution">
    <text evidence="2">The sequence shown here is derived from an EMBL/GenBank/DDBJ whole genome shotgun (WGS) entry which is preliminary data.</text>
</comment>
<dbReference type="Proteomes" id="UP000229681">
    <property type="component" value="Unassembled WGS sequence"/>
</dbReference>
<feature type="transmembrane region" description="Helical" evidence="1">
    <location>
        <begin position="316"/>
        <end position="340"/>
    </location>
</feature>
<gene>
    <name evidence="2" type="ORF">CUN49_01065</name>
</gene>
<keyword evidence="1" id="KW-0472">Membrane</keyword>
<evidence type="ECO:0000313" key="3">
    <source>
        <dbReference type="Proteomes" id="UP000229681"/>
    </source>
</evidence>
<feature type="transmembrane region" description="Helical" evidence="1">
    <location>
        <begin position="249"/>
        <end position="267"/>
    </location>
</feature>
<feature type="transmembrane region" description="Helical" evidence="1">
    <location>
        <begin position="352"/>
        <end position="371"/>
    </location>
</feature>
<evidence type="ECO:0000256" key="1">
    <source>
        <dbReference type="SAM" id="Phobius"/>
    </source>
</evidence>
<sequence>MVAALLRFAAATITSVNRLSALILTLLAFRAALGINLAVHTPAWEAYDEPFHFAYAAQLAQQGTLPDSSNPMHIHPPAYHALVAAFMWLSGSARTQLAPPERNWYLSEGNGNLNFALPARTPAQRETERDLSAARLFTALSALIAAAAAWRAARAVRLAPAFALMATAFFAFHPQALFSSSTVNNDAAALLIGALIVWCACAAVQQRRAHLALTALVLSLIGAAFKLSVLPLSLAACLALAFCVLWKKLIAYVLISSGIIAIGAFSLRDTGILLPFMTQVHTQSAPVALVQRLTSPLGSILLGDALSYGARSAFGVFGWGMLHLPAWLNIALWIGVACSLRGTWRVWRLPLLWLLLCACASMITAAVALSLLYYNGQLLNSRYLLPSLAAWALLLALSWQALSRLGRYIGASMVLVLLATSTWLSLGGLAAFYAPPIVFVAPSTAEGIQLTPTIRLRAYEVLSPSVRGGESLNVALTWQADGAPTENYTLRLAFIGADGNIYGWLHTFHGNGRYPTALWRAGTAFREVYRLPIRRDVPAPSVGYLQVMLVEPSKIVLLDAAPIRVR</sequence>
<protein>
    <recommendedName>
        <fullName evidence="4">Glycosyltransferase RgtA/B/C/D-like domain-containing protein</fullName>
    </recommendedName>
</protein>
<feature type="transmembrane region" description="Helical" evidence="1">
    <location>
        <begin position="383"/>
        <end position="402"/>
    </location>
</feature>
<feature type="transmembrane region" description="Helical" evidence="1">
    <location>
        <begin position="414"/>
        <end position="434"/>
    </location>
</feature>
<reference evidence="2 3" key="1">
    <citation type="submission" date="2017-11" db="EMBL/GenBank/DDBJ databases">
        <title>Evolution of Phototrophy in the Chloroflexi Phylum Driven by Horizontal Gene Transfer.</title>
        <authorList>
            <person name="Ward L.M."/>
            <person name="Hemp J."/>
            <person name="Shih P.M."/>
            <person name="Mcglynn S.E."/>
            <person name="Fischer W."/>
        </authorList>
    </citation>
    <scope>NUCLEOTIDE SEQUENCE [LARGE SCALE GENOMIC DNA]</scope>
    <source>
        <strain evidence="2">JP3_13</strain>
    </source>
</reference>
<evidence type="ECO:0000313" key="2">
    <source>
        <dbReference type="EMBL" id="PJF37274.1"/>
    </source>
</evidence>
<dbReference type="EMBL" id="PGTM01000007">
    <property type="protein sequence ID" value="PJF37274.1"/>
    <property type="molecule type" value="Genomic_DNA"/>
</dbReference>